<feature type="domain" description="ABC transporter" evidence="5">
    <location>
        <begin position="262"/>
        <end position="505"/>
    </location>
</feature>
<name>A0ABS0H6H3_9ACTN</name>
<evidence type="ECO:0000256" key="3">
    <source>
        <dbReference type="ARBA" id="ARBA00022741"/>
    </source>
</evidence>
<evidence type="ECO:0000313" key="6">
    <source>
        <dbReference type="EMBL" id="MBF9134061.1"/>
    </source>
</evidence>
<evidence type="ECO:0000256" key="2">
    <source>
        <dbReference type="ARBA" id="ARBA00022737"/>
    </source>
</evidence>
<dbReference type="SUPFAM" id="SSF52540">
    <property type="entry name" value="P-loop containing nucleoside triphosphate hydrolases"/>
    <property type="match status" value="2"/>
</dbReference>
<dbReference type="PANTHER" id="PTHR43790">
    <property type="entry name" value="CARBOHYDRATE TRANSPORT ATP-BINDING PROTEIN MG119-RELATED"/>
    <property type="match status" value="1"/>
</dbReference>
<dbReference type="SMART" id="SM00382">
    <property type="entry name" value="AAA"/>
    <property type="match status" value="2"/>
</dbReference>
<evidence type="ECO:0000259" key="5">
    <source>
        <dbReference type="PROSITE" id="PS50893"/>
    </source>
</evidence>
<dbReference type="PROSITE" id="PS00211">
    <property type="entry name" value="ABC_TRANSPORTER_1"/>
    <property type="match status" value="1"/>
</dbReference>
<dbReference type="InterPro" id="IPR050107">
    <property type="entry name" value="ABC_carbohydrate_import_ATPase"/>
</dbReference>
<dbReference type="PROSITE" id="PS50893">
    <property type="entry name" value="ABC_TRANSPORTER_2"/>
    <property type="match status" value="2"/>
</dbReference>
<organism evidence="6 7">
    <name type="scientific">Plantactinospora alkalitolerans</name>
    <dbReference type="NCBI Taxonomy" id="2789879"/>
    <lineage>
        <taxon>Bacteria</taxon>
        <taxon>Bacillati</taxon>
        <taxon>Actinomycetota</taxon>
        <taxon>Actinomycetes</taxon>
        <taxon>Micromonosporales</taxon>
        <taxon>Micromonosporaceae</taxon>
        <taxon>Plantactinospora</taxon>
    </lineage>
</organism>
<evidence type="ECO:0000256" key="4">
    <source>
        <dbReference type="ARBA" id="ARBA00022840"/>
    </source>
</evidence>
<dbReference type="GO" id="GO:0005524">
    <property type="term" value="F:ATP binding"/>
    <property type="evidence" value="ECO:0007669"/>
    <property type="project" value="UniProtKB-KW"/>
</dbReference>
<evidence type="ECO:0000313" key="7">
    <source>
        <dbReference type="Proteomes" id="UP000638560"/>
    </source>
</evidence>
<dbReference type="InterPro" id="IPR003439">
    <property type="entry name" value="ABC_transporter-like_ATP-bd"/>
</dbReference>
<keyword evidence="2" id="KW-0677">Repeat</keyword>
<reference evidence="6 7" key="1">
    <citation type="submission" date="2020-11" db="EMBL/GenBank/DDBJ databases">
        <title>A novel isolate from a Black sea contaminated sediment with potential to produce alkanes: Plantactinospora alkalitolerans sp. nov.</title>
        <authorList>
            <person name="Carro L."/>
            <person name="Veyisoglu A."/>
            <person name="Guven K."/>
            <person name="Schumann P."/>
            <person name="Klenk H.-P."/>
            <person name="Sahin N."/>
        </authorList>
    </citation>
    <scope>NUCLEOTIDE SEQUENCE [LARGE SCALE GENOMIC DNA]</scope>
    <source>
        <strain evidence="6 7">S1510</strain>
    </source>
</reference>
<dbReference type="Gene3D" id="3.40.50.300">
    <property type="entry name" value="P-loop containing nucleotide triphosphate hydrolases"/>
    <property type="match status" value="2"/>
</dbReference>
<dbReference type="EMBL" id="JADPUN010000314">
    <property type="protein sequence ID" value="MBF9134061.1"/>
    <property type="molecule type" value="Genomic_DNA"/>
</dbReference>
<dbReference type="CDD" id="cd03216">
    <property type="entry name" value="ABC_Carb_Monos_I"/>
    <property type="match status" value="1"/>
</dbReference>
<dbReference type="InterPro" id="IPR027417">
    <property type="entry name" value="P-loop_NTPase"/>
</dbReference>
<proteinExistence type="predicted"/>
<dbReference type="Proteomes" id="UP000638560">
    <property type="component" value="Unassembled WGS sequence"/>
</dbReference>
<dbReference type="InterPro" id="IPR017871">
    <property type="entry name" value="ABC_transporter-like_CS"/>
</dbReference>
<keyword evidence="4 6" id="KW-0067">ATP-binding</keyword>
<dbReference type="CDD" id="cd03215">
    <property type="entry name" value="ABC_Carb_Monos_II"/>
    <property type="match status" value="1"/>
</dbReference>
<keyword evidence="1" id="KW-0813">Transport</keyword>
<keyword evidence="7" id="KW-1185">Reference proteome</keyword>
<feature type="domain" description="ABC transporter" evidence="5">
    <location>
        <begin position="8"/>
        <end position="244"/>
    </location>
</feature>
<dbReference type="Pfam" id="PF00005">
    <property type="entry name" value="ABC_tran"/>
    <property type="match status" value="2"/>
</dbReference>
<evidence type="ECO:0000256" key="1">
    <source>
        <dbReference type="ARBA" id="ARBA00022448"/>
    </source>
</evidence>
<comment type="caution">
    <text evidence="6">The sequence shown here is derived from an EMBL/GenBank/DDBJ whole genome shotgun (WGS) entry which is preliminary data.</text>
</comment>
<sequence length="522" mass="56464">MTEPSPIVEMQGISIAFPGVKALDNVDFRLFPGEVHTLMGENGAGKSTLIKALTGVYQIDSGSVLIGGQEQHIHGTAEAQSAGISTVYQEVNLCTNLTIGENVMLGHEVRGWSGVNWRATHRAATEALAKLGLGHLDTRRPLSSISLALQQLVAISRAMVTDSKVLILDEPTSSLDANEVDGLFQVMRGLRDQGVAILFVSHFLDQVYAISDRLTVLRNGKYEGEYLTRELDRTALISKMIGKDLEVLKSLGSNRQAEERDRTVTPLVKATGIGRAGSVEPTDLDLHRGEIVGFAGLLGSGRTELARLLYGADRPDSGEVEIEGKKTEIHTPVDGLDHHIAFSTENRRDEGIVGDLSVRENLILAVQAKRGWARPLSRRDQDAIVGKYMTALNVRPADPDRPVKNLSGGNQQKVLLGRWLATNPELLILDEPTRGIDVGAKAEIQQSVAELAEGGVAVVFISSELEEVVRLSERIVVLKDHRKIGEIVNGPDVTAQEVVDIIAAHGTEAALESDIIDPEGKD</sequence>
<gene>
    <name evidence="6" type="ORF">I0C86_34750</name>
</gene>
<dbReference type="InterPro" id="IPR003593">
    <property type="entry name" value="AAA+_ATPase"/>
</dbReference>
<protein>
    <submittedName>
        <fullName evidence="6">Sugar ABC transporter ATP-binding protein</fullName>
    </submittedName>
</protein>
<dbReference type="PANTHER" id="PTHR43790:SF9">
    <property type="entry name" value="GALACTOFURANOSE TRANSPORTER ATP-BINDING PROTEIN YTFR"/>
    <property type="match status" value="1"/>
</dbReference>
<accession>A0ABS0H6H3</accession>
<keyword evidence="3" id="KW-0547">Nucleotide-binding</keyword>